<dbReference type="Gene3D" id="3.40.50.1820">
    <property type="entry name" value="alpha/beta hydrolase"/>
    <property type="match status" value="1"/>
</dbReference>
<comment type="caution">
    <text evidence="2">The sequence shown here is derived from an EMBL/GenBank/DDBJ whole genome shotgun (WGS) entry which is preliminary data.</text>
</comment>
<reference evidence="2 3" key="1">
    <citation type="submission" date="2022-06" db="EMBL/GenBank/DDBJ databases">
        <title>Genomic Encyclopedia of Archaeal and Bacterial Type Strains, Phase II (KMG-II): from individual species to whole genera.</title>
        <authorList>
            <person name="Goeker M."/>
        </authorList>
    </citation>
    <scope>NUCLEOTIDE SEQUENCE [LARGE SCALE GENOMIC DNA]</scope>
    <source>
        <strain evidence="2 3">DSM 45037</strain>
    </source>
</reference>
<accession>A0ABT1H1K0</accession>
<gene>
    <name evidence="2" type="ORF">LX12_001712</name>
</gene>
<keyword evidence="3" id="KW-1185">Reference proteome</keyword>
<evidence type="ECO:0000259" key="1">
    <source>
        <dbReference type="Pfam" id="PF00561"/>
    </source>
</evidence>
<protein>
    <submittedName>
        <fullName evidence="2">Pimeloyl-ACP methyl ester carboxylesterase</fullName>
    </submittedName>
</protein>
<feature type="domain" description="AB hydrolase-1" evidence="1">
    <location>
        <begin position="35"/>
        <end position="290"/>
    </location>
</feature>
<dbReference type="PANTHER" id="PTHR43433">
    <property type="entry name" value="HYDROLASE, ALPHA/BETA FOLD FAMILY PROTEIN"/>
    <property type="match status" value="1"/>
</dbReference>
<evidence type="ECO:0000313" key="2">
    <source>
        <dbReference type="EMBL" id="MCP2160525.1"/>
    </source>
</evidence>
<organism evidence="2 3">
    <name type="scientific">Williamsia serinedens</name>
    <dbReference type="NCBI Taxonomy" id="391736"/>
    <lineage>
        <taxon>Bacteria</taxon>
        <taxon>Bacillati</taxon>
        <taxon>Actinomycetota</taxon>
        <taxon>Actinomycetes</taxon>
        <taxon>Mycobacteriales</taxon>
        <taxon>Nocardiaceae</taxon>
        <taxon>Williamsia</taxon>
    </lineage>
</organism>
<dbReference type="InterPro" id="IPR050471">
    <property type="entry name" value="AB_hydrolase"/>
</dbReference>
<name>A0ABT1H1K0_9NOCA</name>
<sequence>MEMRSGTAPVGTAEIDGEKFDIELYYEDLGDESAPPILLIMGLSAQLTVWPVGFCEALVDAGFRVIRFDNRDIGLSTHLDGVRVRGSLIPRLIRTELGFGSPVPYTVVDMAADAIGLLDHLGLDRVHVVGASMGGMIAQVVAGKYPERTLSAAIIFSSTLQMFLPPPAPEKLMALLSGPGKGATREEYIATSAKALQTIGSPGYPLSDDEAWELAASFHDRAFDPAGVMRQSAAVMGSGSLRRYARAITAPTVVIHGRADTLMRPAGGKAIAHAVPDSRLLLLDGMGHDLPEPLWPQIVGAITDNIARAVTV</sequence>
<dbReference type="EMBL" id="JAMTCG010000003">
    <property type="protein sequence ID" value="MCP2160525.1"/>
    <property type="molecule type" value="Genomic_DNA"/>
</dbReference>
<dbReference type="InterPro" id="IPR000073">
    <property type="entry name" value="AB_hydrolase_1"/>
</dbReference>
<dbReference type="PANTHER" id="PTHR43433:SF5">
    <property type="entry name" value="AB HYDROLASE-1 DOMAIN-CONTAINING PROTEIN"/>
    <property type="match status" value="1"/>
</dbReference>
<dbReference type="SUPFAM" id="SSF53474">
    <property type="entry name" value="alpha/beta-Hydrolases"/>
    <property type="match status" value="1"/>
</dbReference>
<dbReference type="InterPro" id="IPR029058">
    <property type="entry name" value="AB_hydrolase_fold"/>
</dbReference>
<dbReference type="RefSeq" id="WP_253654112.1">
    <property type="nucleotide sequence ID" value="NZ_BAAAOE010000003.1"/>
</dbReference>
<evidence type="ECO:0000313" key="3">
    <source>
        <dbReference type="Proteomes" id="UP001205740"/>
    </source>
</evidence>
<dbReference type="Pfam" id="PF00561">
    <property type="entry name" value="Abhydrolase_1"/>
    <property type="match status" value="1"/>
</dbReference>
<proteinExistence type="predicted"/>
<dbReference type="Proteomes" id="UP001205740">
    <property type="component" value="Unassembled WGS sequence"/>
</dbReference>